<feature type="compositionally biased region" description="Basic and acidic residues" evidence="1">
    <location>
        <begin position="1"/>
        <end position="10"/>
    </location>
</feature>
<keyword evidence="3" id="KW-1185">Reference proteome</keyword>
<dbReference type="GO" id="GO:0008236">
    <property type="term" value="F:serine-type peptidase activity"/>
    <property type="evidence" value="ECO:0007669"/>
    <property type="project" value="Ensembl"/>
</dbReference>
<proteinExistence type="predicted"/>
<dbReference type="Proteomes" id="UP000694540">
    <property type="component" value="Unplaced"/>
</dbReference>
<dbReference type="InterPro" id="IPR009003">
    <property type="entry name" value="Peptidase_S1_PA"/>
</dbReference>
<evidence type="ECO:0000256" key="1">
    <source>
        <dbReference type="SAM" id="MobiDB-lite"/>
    </source>
</evidence>
<evidence type="ECO:0000313" key="2">
    <source>
        <dbReference type="Ensembl" id="ENSCWAP00000006754.1"/>
    </source>
</evidence>
<dbReference type="GO" id="GO:0000785">
    <property type="term" value="C:chromatin"/>
    <property type="evidence" value="ECO:0007669"/>
    <property type="project" value="TreeGrafter"/>
</dbReference>
<feature type="region of interest" description="Disordered" evidence="1">
    <location>
        <begin position="705"/>
        <end position="734"/>
    </location>
</feature>
<reference evidence="2" key="2">
    <citation type="submission" date="2025-09" db="UniProtKB">
        <authorList>
            <consortium name="Ensembl"/>
        </authorList>
    </citation>
    <scope>IDENTIFICATION</scope>
</reference>
<dbReference type="AlphaFoldDB" id="A0A8C3VZ96"/>
<feature type="region of interest" description="Disordered" evidence="1">
    <location>
        <begin position="280"/>
        <end position="336"/>
    </location>
</feature>
<dbReference type="PANTHER" id="PTHR14389">
    <property type="entry name" value="SI:CH1073-475A24.1"/>
    <property type="match status" value="1"/>
</dbReference>
<organism evidence="2 3">
    <name type="scientific">Catagonus wagneri</name>
    <name type="common">Chacoan peccary</name>
    <dbReference type="NCBI Taxonomy" id="51154"/>
    <lineage>
        <taxon>Eukaryota</taxon>
        <taxon>Metazoa</taxon>
        <taxon>Chordata</taxon>
        <taxon>Craniata</taxon>
        <taxon>Vertebrata</taxon>
        <taxon>Euteleostomi</taxon>
        <taxon>Mammalia</taxon>
        <taxon>Eutheria</taxon>
        <taxon>Laurasiatheria</taxon>
        <taxon>Artiodactyla</taxon>
        <taxon>Suina</taxon>
        <taxon>Tayassuidae</taxon>
        <taxon>Catagonus</taxon>
    </lineage>
</organism>
<dbReference type="GO" id="GO:0005737">
    <property type="term" value="C:cytoplasm"/>
    <property type="evidence" value="ECO:0007669"/>
    <property type="project" value="Ensembl"/>
</dbReference>
<dbReference type="GO" id="GO:0006260">
    <property type="term" value="P:DNA replication"/>
    <property type="evidence" value="ECO:0007669"/>
    <property type="project" value="TreeGrafter"/>
</dbReference>
<feature type="region of interest" description="Disordered" evidence="1">
    <location>
        <begin position="1"/>
        <end position="77"/>
    </location>
</feature>
<sequence length="734" mass="84003">MNSVKAEENKSSSATENDPSARPDVSKDTVMRQTCSDAPVDQLLSDQRENSWTITTENGVSEQKITPESQNPHSSTSNKYFTFTLQIGTRKSDHSVLTAHGGLNENIDLALKNNEHFREKTQGQFKWNILAYEETTIKGFVNLGMPLRYLPEESHFKITIIPRKSKQEKDNLKLDDPMLRLCENPDTECILFYVLSTGRNKIKIVKIMESREKRSKLCVYAFKGETLKEAICKDGRFLSDLDSLKWELVEGHQKVYGKQSRVDLVSGKVLEMNILEKYKKGTGKKSKQETENATDEIGRCDSIQSRSTVHEAGPDGESEDREHDGEKILPPQSLKGKKHRTISKIKGYYDETFNTNYMGETSQFRQTSPLGIEYALNRDGRKEVIISWKMNVKILCKSIMHQYPTFNKEVLRIRKYLEEEQRNMPPSEQFNIYKECFGKVTENSTSVETCERLIHHSESVGFMKWDVNGNSGNATCFVIKNGYIFTCRHVLSLILRNNANPSSLLDIISNCVKVTFSYKNFCPKDDDWFSLEKWFAVSDETLDYAVLKLSRNGNRYPPGLFQHVSPPPSSGLLYLIGHPEGQIKKIDGCAVIPLEQRLGRYPEDHQDEVVGTYASTYNAYPVLTQRSFLTQVWSSETLSYDTCFSSGSSGSPVFDACGRLVAMHSFGHFYRHENKVHALIEFGYSMASILSDIKQKHESFYKLLEEEENENRDEEKKNKQESSLQDQQKEPMEH</sequence>
<dbReference type="Gene3D" id="2.40.10.120">
    <property type="match status" value="1"/>
</dbReference>
<dbReference type="GeneTree" id="ENSGT00390000005182"/>
<dbReference type="SUPFAM" id="SSF50494">
    <property type="entry name" value="Trypsin-like serine proteases"/>
    <property type="match status" value="1"/>
</dbReference>
<evidence type="ECO:0000313" key="3">
    <source>
        <dbReference type="Proteomes" id="UP000694540"/>
    </source>
</evidence>
<dbReference type="Pfam" id="PF13365">
    <property type="entry name" value="Trypsin_2"/>
    <property type="match status" value="1"/>
</dbReference>
<dbReference type="PANTHER" id="PTHR14389:SF4">
    <property type="entry name" value="SERINE PROTEASE FAM111B"/>
    <property type="match status" value="1"/>
</dbReference>
<accession>A0A8C3VZ96</accession>
<reference evidence="2" key="1">
    <citation type="submission" date="2025-08" db="UniProtKB">
        <authorList>
            <consortium name="Ensembl"/>
        </authorList>
    </citation>
    <scope>IDENTIFICATION</scope>
</reference>
<protein>
    <submittedName>
        <fullName evidence="2">FAM111 trypsin like peptidase B</fullName>
    </submittedName>
</protein>
<name>A0A8C3VZ96_9CETA</name>
<feature type="compositionally biased region" description="Basic and acidic residues" evidence="1">
    <location>
        <begin position="19"/>
        <end position="30"/>
    </location>
</feature>
<feature type="compositionally biased region" description="Polar residues" evidence="1">
    <location>
        <begin position="50"/>
        <end position="77"/>
    </location>
</feature>
<dbReference type="Ensembl" id="ENSCWAT00000007330.1">
    <property type="protein sequence ID" value="ENSCWAP00000006754.1"/>
    <property type="gene ID" value="ENSCWAG00000005237.1"/>
</dbReference>
<gene>
    <name evidence="2" type="primary">FAM111B</name>
</gene>
<dbReference type="GO" id="GO:0005652">
    <property type="term" value="C:nuclear lamina"/>
    <property type="evidence" value="ECO:0007669"/>
    <property type="project" value="Ensembl"/>
</dbReference>